<dbReference type="GO" id="GO:0012505">
    <property type="term" value="C:endomembrane system"/>
    <property type="evidence" value="ECO:0007669"/>
    <property type="project" value="UniProtKB-SubCell"/>
</dbReference>
<keyword evidence="4 8" id="KW-1278">Translocase</keyword>
<dbReference type="GO" id="GO:0005886">
    <property type="term" value="C:plasma membrane"/>
    <property type="evidence" value="ECO:0007669"/>
    <property type="project" value="UniProtKB-SubCell"/>
</dbReference>
<evidence type="ECO:0000256" key="5">
    <source>
        <dbReference type="ARBA" id="ARBA00022982"/>
    </source>
</evidence>
<evidence type="ECO:0000256" key="7">
    <source>
        <dbReference type="ARBA" id="ARBA00023136"/>
    </source>
</evidence>
<evidence type="ECO:0000313" key="9">
    <source>
        <dbReference type="EMBL" id="HEN27215.1"/>
    </source>
</evidence>
<dbReference type="PANTHER" id="PTHR30335:SF0">
    <property type="entry name" value="ION-TRANSLOCATING OXIDOREDUCTASE COMPLEX SUBUNIT A"/>
    <property type="match status" value="1"/>
</dbReference>
<evidence type="ECO:0000256" key="8">
    <source>
        <dbReference type="HAMAP-Rule" id="MF_00459"/>
    </source>
</evidence>
<keyword evidence="7 8" id="KW-0472">Membrane</keyword>
<dbReference type="Pfam" id="PF02508">
    <property type="entry name" value="Rnf-Nqr"/>
    <property type="match status" value="1"/>
</dbReference>
<feature type="transmembrane region" description="Helical" evidence="8">
    <location>
        <begin position="166"/>
        <end position="191"/>
    </location>
</feature>
<dbReference type="EMBL" id="DTDJ01000027">
    <property type="protein sequence ID" value="HGL17465.1"/>
    <property type="molecule type" value="Genomic_DNA"/>
</dbReference>
<keyword evidence="2 8" id="KW-0813">Transport</keyword>
<feature type="transmembrane region" description="Helical" evidence="8">
    <location>
        <begin position="99"/>
        <end position="122"/>
    </location>
</feature>
<dbReference type="EC" id="7.-.-.-" evidence="8"/>
<comment type="subcellular location">
    <subcellularLocation>
        <location evidence="8">Cell membrane</location>
        <topology evidence="8">Multi-pass membrane protein</topology>
    </subcellularLocation>
    <subcellularLocation>
        <location evidence="1">Endomembrane system</location>
        <topology evidence="1">Multi-pass membrane protein</topology>
    </subcellularLocation>
</comment>
<proteinExistence type="inferred from homology"/>
<keyword evidence="6 8" id="KW-1133">Transmembrane helix</keyword>
<feature type="transmembrane region" description="Helical" evidence="8">
    <location>
        <begin position="71"/>
        <end position="92"/>
    </location>
</feature>
<evidence type="ECO:0000256" key="2">
    <source>
        <dbReference type="ARBA" id="ARBA00022448"/>
    </source>
</evidence>
<dbReference type="PIRSF" id="PIRSF006102">
    <property type="entry name" value="NQR_DE"/>
    <property type="match status" value="1"/>
</dbReference>
<dbReference type="InterPro" id="IPR011293">
    <property type="entry name" value="Ion_transpt_RnfA/RsxA"/>
</dbReference>
<keyword evidence="3 8" id="KW-0812">Transmembrane</keyword>
<comment type="caution">
    <text evidence="9">The sequence shown here is derived from an EMBL/GenBank/DDBJ whole genome shotgun (WGS) entry which is preliminary data.</text>
</comment>
<keyword evidence="8" id="KW-1003">Cell membrane</keyword>
<evidence type="ECO:0000256" key="4">
    <source>
        <dbReference type="ARBA" id="ARBA00022967"/>
    </source>
</evidence>
<evidence type="ECO:0000313" key="10">
    <source>
        <dbReference type="EMBL" id="HGL17465.1"/>
    </source>
</evidence>
<protein>
    <recommendedName>
        <fullName evidence="8">Ion-translocating oxidoreductase complex subunit A</fullName>
        <ecNumber evidence="8">7.-.-.-</ecNumber>
    </recommendedName>
    <alternativeName>
        <fullName evidence="8">Rnf electron transport complex subunit A</fullName>
    </alternativeName>
</protein>
<feature type="transmembrane region" description="Helical" evidence="8">
    <location>
        <begin position="134"/>
        <end position="154"/>
    </location>
</feature>
<gene>
    <name evidence="9" type="primary">rsxA</name>
    <name evidence="8" type="synonym">rnfA</name>
    <name evidence="9" type="ORF">ENQ77_00800</name>
    <name evidence="10" type="ORF">ENU66_03940</name>
</gene>
<dbReference type="PANTHER" id="PTHR30335">
    <property type="entry name" value="INTEGRAL MEMBRANE PROTEIN OF SOXR-REDUCING COMPLEX"/>
    <property type="match status" value="1"/>
</dbReference>
<dbReference type="NCBIfam" id="NF003481">
    <property type="entry name" value="PRK05151.1"/>
    <property type="match status" value="1"/>
</dbReference>
<dbReference type="GO" id="GO:0022900">
    <property type="term" value="P:electron transport chain"/>
    <property type="evidence" value="ECO:0007669"/>
    <property type="project" value="UniProtKB-UniRule"/>
</dbReference>
<sequence>MLRPLIIFFAAAITNNFILTYFLGLCPFLGVSAKVSSAIGMGFAATFVMTMTAIITNLLDHLVLRPLNLNFLQIIVFIFVIAVLVQFVEMVIKKFSPHLYKALGIFLPLITTNCIVLGLALLGAMRNYNLIENTFWGLGAGVGFTIALLLIAGIREELETRDVPKALRGAPITLLIAGLMAFAFMGFSGIVSLQ</sequence>
<dbReference type="HAMAP" id="MF_00459">
    <property type="entry name" value="RsxA_RnfA"/>
    <property type="match status" value="1"/>
</dbReference>
<evidence type="ECO:0000256" key="3">
    <source>
        <dbReference type="ARBA" id="ARBA00022692"/>
    </source>
</evidence>
<dbReference type="EMBL" id="DSOL01000022">
    <property type="protein sequence ID" value="HEN27215.1"/>
    <property type="molecule type" value="Genomic_DNA"/>
</dbReference>
<comment type="similarity">
    <text evidence="8">Belongs to the NqrDE/RnfAE family.</text>
</comment>
<accession>A0A7C2P617</accession>
<dbReference type="NCBIfam" id="TIGR01943">
    <property type="entry name" value="rnfA"/>
    <property type="match status" value="1"/>
</dbReference>
<comment type="subunit">
    <text evidence="8">The complex is composed of six subunits: RnfA, RnfB, RnfC, RnfD, RnfE and RnfG.</text>
</comment>
<feature type="transmembrane region" description="Helical" evidence="8">
    <location>
        <begin position="6"/>
        <end position="31"/>
    </location>
</feature>
<reference evidence="9" key="1">
    <citation type="journal article" date="2020" name="mSystems">
        <title>Genome- and Community-Level Interaction Insights into Carbon Utilization and Element Cycling Functions of Hydrothermarchaeota in Hydrothermal Sediment.</title>
        <authorList>
            <person name="Zhou Z."/>
            <person name="Liu Y."/>
            <person name="Xu W."/>
            <person name="Pan J."/>
            <person name="Luo Z.H."/>
            <person name="Li M."/>
        </authorList>
    </citation>
    <scope>NUCLEOTIDE SEQUENCE [LARGE SCALE GENOMIC DNA]</scope>
    <source>
        <strain evidence="9">SpSt-34</strain>
        <strain evidence="10">SpSt-69</strain>
    </source>
</reference>
<organism evidence="9">
    <name type="scientific">candidate division WOR-3 bacterium</name>
    <dbReference type="NCBI Taxonomy" id="2052148"/>
    <lineage>
        <taxon>Bacteria</taxon>
        <taxon>Bacteria division WOR-3</taxon>
    </lineage>
</organism>
<evidence type="ECO:0000256" key="6">
    <source>
        <dbReference type="ARBA" id="ARBA00022989"/>
    </source>
</evidence>
<name>A0A7C2P617_UNCW3</name>
<dbReference type="InterPro" id="IPR003667">
    <property type="entry name" value="NqrDE/RnfAE"/>
</dbReference>
<dbReference type="InterPro" id="IPR050133">
    <property type="entry name" value="NqrDE/RnfAE_oxidrdctase"/>
</dbReference>
<keyword evidence="5 8" id="KW-0249">Electron transport</keyword>
<dbReference type="AlphaFoldDB" id="A0A7C2P617"/>
<feature type="transmembrane region" description="Helical" evidence="8">
    <location>
        <begin position="38"/>
        <end position="59"/>
    </location>
</feature>
<comment type="function">
    <text evidence="8">Part of a membrane-bound complex that couples electron transfer with translocation of ions across the membrane.</text>
</comment>
<evidence type="ECO:0000256" key="1">
    <source>
        <dbReference type="ARBA" id="ARBA00004127"/>
    </source>
</evidence>